<evidence type="ECO:0000259" key="7">
    <source>
        <dbReference type="PROSITE" id="PS50850"/>
    </source>
</evidence>
<evidence type="ECO:0000256" key="4">
    <source>
        <dbReference type="ARBA" id="ARBA00022989"/>
    </source>
</evidence>
<accession>A0ABW1VSX4</accession>
<dbReference type="SUPFAM" id="SSF103473">
    <property type="entry name" value="MFS general substrate transporter"/>
    <property type="match status" value="1"/>
</dbReference>
<dbReference type="Gene3D" id="1.20.1720.10">
    <property type="entry name" value="Multidrug resistance protein D"/>
    <property type="match status" value="1"/>
</dbReference>
<evidence type="ECO:0000256" key="3">
    <source>
        <dbReference type="ARBA" id="ARBA00022692"/>
    </source>
</evidence>
<comment type="subcellular location">
    <subcellularLocation>
        <location evidence="1">Membrane</location>
        <topology evidence="1">Multi-pass membrane protein</topology>
    </subcellularLocation>
</comment>
<protein>
    <submittedName>
        <fullName evidence="8">MFS transporter</fullName>
    </submittedName>
</protein>
<feature type="transmembrane region" description="Helical" evidence="6">
    <location>
        <begin position="40"/>
        <end position="62"/>
    </location>
</feature>
<dbReference type="PROSITE" id="PS50850">
    <property type="entry name" value="MFS"/>
    <property type="match status" value="1"/>
</dbReference>
<dbReference type="EMBL" id="JBHSUB010000003">
    <property type="protein sequence ID" value="MFC6376836.1"/>
    <property type="molecule type" value="Genomic_DNA"/>
</dbReference>
<keyword evidence="9" id="KW-1185">Reference proteome</keyword>
<feature type="transmembrane region" description="Helical" evidence="6">
    <location>
        <begin position="12"/>
        <end position="28"/>
    </location>
</feature>
<keyword evidence="5 6" id="KW-0472">Membrane</keyword>
<name>A0ABW1VSX4_9GAMM</name>
<feature type="transmembrane region" description="Helical" evidence="6">
    <location>
        <begin position="212"/>
        <end position="230"/>
    </location>
</feature>
<feature type="transmembrane region" description="Helical" evidence="6">
    <location>
        <begin position="74"/>
        <end position="94"/>
    </location>
</feature>
<evidence type="ECO:0000313" key="8">
    <source>
        <dbReference type="EMBL" id="MFC6376836.1"/>
    </source>
</evidence>
<keyword evidence="2" id="KW-0813">Transport</keyword>
<dbReference type="Pfam" id="PF07690">
    <property type="entry name" value="MFS_1"/>
    <property type="match status" value="1"/>
</dbReference>
<reference evidence="9" key="1">
    <citation type="journal article" date="2019" name="Int. J. Syst. Evol. Microbiol.">
        <title>The Global Catalogue of Microorganisms (GCM) 10K type strain sequencing project: providing services to taxonomists for standard genome sequencing and annotation.</title>
        <authorList>
            <consortium name="The Broad Institute Genomics Platform"/>
            <consortium name="The Broad Institute Genome Sequencing Center for Infectious Disease"/>
            <person name="Wu L."/>
            <person name="Ma J."/>
        </authorList>
    </citation>
    <scope>NUCLEOTIDE SEQUENCE [LARGE SCALE GENOMIC DNA]</scope>
    <source>
        <strain evidence="9">CGMCC 1.18518</strain>
    </source>
</reference>
<evidence type="ECO:0000256" key="6">
    <source>
        <dbReference type="SAM" id="Phobius"/>
    </source>
</evidence>
<feature type="transmembrane region" description="Helical" evidence="6">
    <location>
        <begin position="280"/>
        <end position="302"/>
    </location>
</feature>
<feature type="transmembrane region" description="Helical" evidence="6">
    <location>
        <begin position="338"/>
        <end position="357"/>
    </location>
</feature>
<dbReference type="Gene3D" id="1.20.1250.20">
    <property type="entry name" value="MFS general substrate transporter like domains"/>
    <property type="match status" value="1"/>
</dbReference>
<dbReference type="InterPro" id="IPR020846">
    <property type="entry name" value="MFS_dom"/>
</dbReference>
<dbReference type="InterPro" id="IPR036259">
    <property type="entry name" value="MFS_trans_sf"/>
</dbReference>
<comment type="caution">
    <text evidence="8">The sequence shown here is derived from an EMBL/GenBank/DDBJ whole genome shotgun (WGS) entry which is preliminary data.</text>
</comment>
<proteinExistence type="predicted"/>
<feature type="domain" description="Major facilitator superfamily (MFS) profile" evidence="7">
    <location>
        <begin position="2"/>
        <end position="430"/>
    </location>
</feature>
<organism evidence="8 9">
    <name type="scientific">Tatumella terrea</name>
    <dbReference type="NCBI Taxonomy" id="419007"/>
    <lineage>
        <taxon>Bacteria</taxon>
        <taxon>Pseudomonadati</taxon>
        <taxon>Pseudomonadota</taxon>
        <taxon>Gammaproteobacteria</taxon>
        <taxon>Enterobacterales</taxon>
        <taxon>Erwiniaceae</taxon>
        <taxon>Tatumella</taxon>
    </lineage>
</organism>
<feature type="transmembrane region" description="Helical" evidence="6">
    <location>
        <begin position="181"/>
        <end position="200"/>
    </location>
</feature>
<dbReference type="PANTHER" id="PTHR42718:SF9">
    <property type="entry name" value="MAJOR FACILITATOR SUPERFAMILY MULTIDRUG TRANSPORTER MFSC"/>
    <property type="match status" value="1"/>
</dbReference>
<dbReference type="Proteomes" id="UP001596230">
    <property type="component" value="Unassembled WGS sequence"/>
</dbReference>
<evidence type="ECO:0000313" key="9">
    <source>
        <dbReference type="Proteomes" id="UP001596230"/>
    </source>
</evidence>
<evidence type="ECO:0000256" key="2">
    <source>
        <dbReference type="ARBA" id="ARBA00022448"/>
    </source>
</evidence>
<feature type="transmembrane region" description="Helical" evidence="6">
    <location>
        <begin position="407"/>
        <end position="425"/>
    </location>
</feature>
<dbReference type="RefSeq" id="WP_385945913.1">
    <property type="nucleotide sequence ID" value="NZ_JBHSUB010000003.1"/>
</dbReference>
<keyword evidence="4 6" id="KW-1133">Transmembrane helix</keyword>
<gene>
    <name evidence="8" type="ORF">ACFP9W_01720</name>
</gene>
<dbReference type="InterPro" id="IPR011701">
    <property type="entry name" value="MFS"/>
</dbReference>
<feature type="transmembrane region" description="Helical" evidence="6">
    <location>
        <begin position="309"/>
        <end position="326"/>
    </location>
</feature>
<feature type="transmembrane region" description="Helical" evidence="6">
    <location>
        <begin position="377"/>
        <end position="395"/>
    </location>
</feature>
<evidence type="ECO:0000256" key="1">
    <source>
        <dbReference type="ARBA" id="ARBA00004141"/>
    </source>
</evidence>
<keyword evidence="3 6" id="KW-0812">Transmembrane</keyword>
<dbReference type="PANTHER" id="PTHR42718">
    <property type="entry name" value="MAJOR FACILITATOR SUPERFAMILY MULTIDRUG TRANSPORTER MFSC"/>
    <property type="match status" value="1"/>
</dbReference>
<sequence>MMRSPATLSRRLVSLDYAAMCIALPHIAQQLSLTPQQTPAVLAVYGFCFAVLSLIGGVLCARTGSRRVFIVGRGIFLLASVMGALAANGVWMLAARALQGTGMALIHQALKGGESGGESGSKAPVSADSGAVTGLVAGLVLGAVFSEIDWRLIFLLNLPALWVICRSAGHDYLWQKVPGRTFPAGALIASVAAGSLFLAFTGFARTGQPDFIINRMTALLCLLFLVHEKWSPRPLFPRPLRDNATFCVGWLSRLCYVGSAGSQWYLLAFYGQQQSLSPGASAGLLCIAVLLIITGRQVYTLLSGRMRHSALLTGGFLCCAAGLFLAGETCDQPLSVTFIAGVCLSSLGQGLLCPALFSTGGRGIPDNAQEQAARVMLICRFTGGAIVLAMLNVITGGGDLPAAWPQAFYLIGWVALAGGVVALNTPPTVTSA</sequence>
<evidence type="ECO:0000256" key="5">
    <source>
        <dbReference type="ARBA" id="ARBA00023136"/>
    </source>
</evidence>